<dbReference type="InterPro" id="IPR001647">
    <property type="entry name" value="HTH_TetR"/>
</dbReference>
<dbReference type="SUPFAM" id="SSF46689">
    <property type="entry name" value="Homeodomain-like"/>
    <property type="match status" value="1"/>
</dbReference>
<keyword evidence="2 4" id="KW-0238">DNA-binding</keyword>
<dbReference type="InterPro" id="IPR050109">
    <property type="entry name" value="HTH-type_TetR-like_transc_reg"/>
</dbReference>
<evidence type="ECO:0000313" key="6">
    <source>
        <dbReference type="EMBL" id="MWB98412.1"/>
    </source>
</evidence>
<dbReference type="InterPro" id="IPR009057">
    <property type="entry name" value="Homeodomain-like_sf"/>
</dbReference>
<accession>A0A6I4NYY1</accession>
<dbReference type="RefSeq" id="WP_160423753.1">
    <property type="nucleotide sequence ID" value="NZ_WSTA01000026.1"/>
</dbReference>
<proteinExistence type="predicted"/>
<name>A0A6I4NYY1_9MICO</name>
<feature type="domain" description="HTH tetR-type" evidence="5">
    <location>
        <begin position="16"/>
        <end position="76"/>
    </location>
</feature>
<sequence>MQTPSSSTGRRERNRLDKLERITAAARELFAARGVDEVTTQQVADLADVGSGTVFLYARSKSELLLLSQNAEYADALERGRIDEARALDPIDAIVAILRPVVECNRKHPANGRAYLRELVFGDASEPFHRAARELSEATGDLVVESLIRRTALERPTAEATGRIVAGIQLHAMATAGPDAAAADVVEEIRGQLAILLG</sequence>
<feature type="DNA-binding region" description="H-T-H motif" evidence="4">
    <location>
        <begin position="39"/>
        <end position="58"/>
    </location>
</feature>
<dbReference type="Proteomes" id="UP000438182">
    <property type="component" value="Unassembled WGS sequence"/>
</dbReference>
<dbReference type="Pfam" id="PF00440">
    <property type="entry name" value="TetR_N"/>
    <property type="match status" value="1"/>
</dbReference>
<keyword evidence="1" id="KW-0805">Transcription regulation</keyword>
<dbReference type="PROSITE" id="PS50977">
    <property type="entry name" value="HTH_TETR_2"/>
    <property type="match status" value="1"/>
</dbReference>
<organism evidence="6 7">
    <name type="scientific">Agromyces seonyuensis</name>
    <dbReference type="NCBI Taxonomy" id="2662446"/>
    <lineage>
        <taxon>Bacteria</taxon>
        <taxon>Bacillati</taxon>
        <taxon>Actinomycetota</taxon>
        <taxon>Actinomycetes</taxon>
        <taxon>Micrococcales</taxon>
        <taxon>Microbacteriaceae</taxon>
        <taxon>Agromyces</taxon>
    </lineage>
</organism>
<dbReference type="PANTHER" id="PTHR30055">
    <property type="entry name" value="HTH-TYPE TRANSCRIPTIONAL REGULATOR RUTR"/>
    <property type="match status" value="1"/>
</dbReference>
<protein>
    <submittedName>
        <fullName evidence="6">TetR family transcriptional regulator</fullName>
    </submittedName>
</protein>
<evidence type="ECO:0000313" key="7">
    <source>
        <dbReference type="Proteomes" id="UP000438182"/>
    </source>
</evidence>
<dbReference type="AlphaFoldDB" id="A0A6I4NYY1"/>
<dbReference type="GO" id="GO:0000976">
    <property type="term" value="F:transcription cis-regulatory region binding"/>
    <property type="evidence" value="ECO:0007669"/>
    <property type="project" value="TreeGrafter"/>
</dbReference>
<keyword evidence="7" id="KW-1185">Reference proteome</keyword>
<dbReference type="EMBL" id="WSTA01000026">
    <property type="protein sequence ID" value="MWB98412.1"/>
    <property type="molecule type" value="Genomic_DNA"/>
</dbReference>
<evidence type="ECO:0000256" key="4">
    <source>
        <dbReference type="PROSITE-ProRule" id="PRU00335"/>
    </source>
</evidence>
<evidence type="ECO:0000256" key="2">
    <source>
        <dbReference type="ARBA" id="ARBA00023125"/>
    </source>
</evidence>
<dbReference type="Gene3D" id="1.10.357.10">
    <property type="entry name" value="Tetracycline Repressor, domain 2"/>
    <property type="match status" value="1"/>
</dbReference>
<keyword evidence="3" id="KW-0804">Transcription</keyword>
<reference evidence="6 7" key="1">
    <citation type="submission" date="2019-12" db="EMBL/GenBank/DDBJ databases">
        <authorList>
            <person name="Kim Y.S."/>
        </authorList>
    </citation>
    <scope>NUCLEOTIDE SEQUENCE [LARGE SCALE GENOMIC DNA]</scope>
    <source>
        <strain evidence="6 7">MMS17-SY077</strain>
    </source>
</reference>
<gene>
    <name evidence="6" type="ORF">GB864_07610</name>
</gene>
<comment type="caution">
    <text evidence="6">The sequence shown here is derived from an EMBL/GenBank/DDBJ whole genome shotgun (WGS) entry which is preliminary data.</text>
</comment>
<evidence type="ECO:0000256" key="3">
    <source>
        <dbReference type="ARBA" id="ARBA00023163"/>
    </source>
</evidence>
<dbReference type="PANTHER" id="PTHR30055:SF234">
    <property type="entry name" value="HTH-TYPE TRANSCRIPTIONAL REGULATOR BETI"/>
    <property type="match status" value="1"/>
</dbReference>
<evidence type="ECO:0000256" key="1">
    <source>
        <dbReference type="ARBA" id="ARBA00023015"/>
    </source>
</evidence>
<dbReference type="PRINTS" id="PR00455">
    <property type="entry name" value="HTHTETR"/>
</dbReference>
<evidence type="ECO:0000259" key="5">
    <source>
        <dbReference type="PROSITE" id="PS50977"/>
    </source>
</evidence>
<dbReference type="GO" id="GO:0003700">
    <property type="term" value="F:DNA-binding transcription factor activity"/>
    <property type="evidence" value="ECO:0007669"/>
    <property type="project" value="TreeGrafter"/>
</dbReference>